<dbReference type="InterPro" id="IPR001126">
    <property type="entry name" value="UmuC"/>
</dbReference>
<dbReference type="GO" id="GO:0005829">
    <property type="term" value="C:cytosol"/>
    <property type="evidence" value="ECO:0007669"/>
    <property type="project" value="TreeGrafter"/>
</dbReference>
<dbReference type="PANTHER" id="PTHR11076">
    <property type="entry name" value="DNA REPAIR POLYMERASE UMUC / TRANSFERASE FAMILY MEMBER"/>
    <property type="match status" value="1"/>
</dbReference>
<keyword evidence="6" id="KW-0479">Metal-binding</keyword>
<accession>C0D1Q6</accession>
<dbReference type="InterPro" id="IPR043502">
    <property type="entry name" value="DNA/RNA_pol_sf"/>
</dbReference>
<dbReference type="Gene3D" id="3.40.1170.60">
    <property type="match status" value="1"/>
</dbReference>
<keyword evidence="3 6" id="KW-0548">Nucleotidyltransferase</keyword>
<dbReference type="EMBL" id="ACCJ01000234">
    <property type="protein sequence ID" value="EEG54740.1"/>
    <property type="molecule type" value="Genomic_DNA"/>
</dbReference>
<organism evidence="8 9">
    <name type="scientific">[Clostridium] asparagiforme DSM 15981</name>
    <dbReference type="NCBI Taxonomy" id="518636"/>
    <lineage>
        <taxon>Bacteria</taxon>
        <taxon>Bacillati</taxon>
        <taxon>Bacillota</taxon>
        <taxon>Clostridia</taxon>
        <taxon>Lachnospirales</taxon>
        <taxon>Lachnospiraceae</taxon>
        <taxon>Enterocloster</taxon>
    </lineage>
</organism>
<dbReference type="Proteomes" id="UP000004756">
    <property type="component" value="Unassembled WGS sequence"/>
</dbReference>
<evidence type="ECO:0000256" key="5">
    <source>
        <dbReference type="ARBA" id="ARBA00022932"/>
    </source>
</evidence>
<dbReference type="SUPFAM" id="SSF100879">
    <property type="entry name" value="Lesion bypass DNA polymerase (Y-family), little finger domain"/>
    <property type="match status" value="1"/>
</dbReference>
<dbReference type="InterPro" id="IPR050116">
    <property type="entry name" value="DNA_polymerase-Y"/>
</dbReference>
<dbReference type="Pfam" id="PF00817">
    <property type="entry name" value="IMS"/>
    <property type="match status" value="1"/>
</dbReference>
<keyword evidence="4 6" id="KW-0227">DNA damage</keyword>
<comment type="subunit">
    <text evidence="6">Monomer.</text>
</comment>
<comment type="cofactor">
    <cofactor evidence="6">
        <name>Mg(2+)</name>
        <dbReference type="ChEBI" id="CHEBI:18420"/>
    </cofactor>
    <text evidence="6">Binds 2 magnesium ions per subunit.</text>
</comment>
<keyword evidence="6" id="KW-0963">Cytoplasm</keyword>
<dbReference type="GO" id="GO:0003887">
    <property type="term" value="F:DNA-directed DNA polymerase activity"/>
    <property type="evidence" value="ECO:0007669"/>
    <property type="project" value="UniProtKB-UniRule"/>
</dbReference>
<dbReference type="GO" id="GO:0006261">
    <property type="term" value="P:DNA-templated DNA replication"/>
    <property type="evidence" value="ECO:0007669"/>
    <property type="project" value="UniProtKB-UniRule"/>
</dbReference>
<keyword evidence="5 6" id="KW-0239">DNA-directed DNA polymerase</keyword>
<evidence type="ECO:0000256" key="2">
    <source>
        <dbReference type="ARBA" id="ARBA00022457"/>
    </source>
</evidence>
<dbReference type="Gene3D" id="3.30.1490.100">
    <property type="entry name" value="DNA polymerase, Y-family, little finger domain"/>
    <property type="match status" value="1"/>
</dbReference>
<proteinExistence type="inferred from homology"/>
<evidence type="ECO:0000313" key="8">
    <source>
        <dbReference type="EMBL" id="EEG54740.1"/>
    </source>
</evidence>
<dbReference type="AlphaFoldDB" id="C0D1Q6"/>
<dbReference type="GO" id="GO:0000287">
    <property type="term" value="F:magnesium ion binding"/>
    <property type="evidence" value="ECO:0007669"/>
    <property type="project" value="UniProtKB-UniRule"/>
</dbReference>
<dbReference type="PANTHER" id="PTHR11076:SF35">
    <property type="entry name" value="DNA REPAIR PROTEIN HOMOLOG YOBH"/>
    <property type="match status" value="1"/>
</dbReference>
<comment type="catalytic activity">
    <reaction evidence="6">
        <text>DNA(n) + a 2'-deoxyribonucleoside 5'-triphosphate = DNA(n+1) + diphosphate</text>
        <dbReference type="Rhea" id="RHEA:22508"/>
        <dbReference type="Rhea" id="RHEA-COMP:17339"/>
        <dbReference type="Rhea" id="RHEA-COMP:17340"/>
        <dbReference type="ChEBI" id="CHEBI:33019"/>
        <dbReference type="ChEBI" id="CHEBI:61560"/>
        <dbReference type="ChEBI" id="CHEBI:173112"/>
        <dbReference type="EC" id="2.7.7.7"/>
    </reaction>
</comment>
<dbReference type="EC" id="2.7.7.7" evidence="6"/>
<dbReference type="InterPro" id="IPR017961">
    <property type="entry name" value="DNA_pol_Y-fam_little_finger"/>
</dbReference>
<keyword evidence="6" id="KW-0808">Transferase</keyword>
<feature type="domain" description="UmuC" evidence="7">
    <location>
        <begin position="23"/>
        <end position="212"/>
    </location>
</feature>
<keyword evidence="6" id="KW-0235">DNA replication</keyword>
<dbReference type="GO" id="GO:0042276">
    <property type="term" value="P:error-prone translesion synthesis"/>
    <property type="evidence" value="ECO:0007669"/>
    <property type="project" value="TreeGrafter"/>
</dbReference>
<evidence type="ECO:0000256" key="6">
    <source>
        <dbReference type="HAMAP-Rule" id="MF_01113"/>
    </source>
</evidence>
<comment type="subcellular location">
    <subcellularLocation>
        <location evidence="6">Cytoplasm</location>
    </subcellularLocation>
</comment>
<dbReference type="GO" id="GO:0006281">
    <property type="term" value="P:DNA repair"/>
    <property type="evidence" value="ECO:0007669"/>
    <property type="project" value="UniProtKB-UniRule"/>
</dbReference>
<dbReference type="HAMAP" id="MF_01113">
    <property type="entry name" value="DNApol_IV"/>
    <property type="match status" value="1"/>
</dbReference>
<comment type="similarity">
    <text evidence="1 6">Belongs to the DNA polymerase type-Y family.</text>
</comment>
<dbReference type="Gene3D" id="3.30.70.270">
    <property type="match status" value="1"/>
</dbReference>
<dbReference type="Pfam" id="PF11799">
    <property type="entry name" value="IMS_C"/>
    <property type="match status" value="1"/>
</dbReference>
<dbReference type="InterPro" id="IPR036775">
    <property type="entry name" value="DNA_pol_Y-fam_lit_finger_sf"/>
</dbReference>
<dbReference type="CDD" id="cd03586">
    <property type="entry name" value="PolY_Pol_IV_kappa"/>
    <property type="match status" value="1"/>
</dbReference>
<dbReference type="Gene3D" id="1.10.150.20">
    <property type="entry name" value="5' to 3' exonuclease, C-terminal subdomain"/>
    <property type="match status" value="1"/>
</dbReference>
<name>C0D1Q6_9FIRM</name>
<protein>
    <recommendedName>
        <fullName evidence="6">DNA polymerase IV</fullName>
        <shortName evidence="6">Pol IV</shortName>
        <ecNumber evidence="6">2.7.7.7</ecNumber>
    </recommendedName>
</protein>
<evidence type="ECO:0000256" key="4">
    <source>
        <dbReference type="ARBA" id="ARBA00022763"/>
    </source>
</evidence>
<keyword evidence="2 6" id="KW-0515">Mutator protein</keyword>
<feature type="active site" evidence="6">
    <location>
        <position position="131"/>
    </location>
</feature>
<feature type="site" description="Substrate discrimination" evidence="6">
    <location>
        <position position="32"/>
    </location>
</feature>
<gene>
    <name evidence="6" type="primary">dinB</name>
    <name evidence="8" type="ORF">CLOSTASPAR_03195</name>
</gene>
<keyword evidence="6" id="KW-0234">DNA repair</keyword>
<dbReference type="HOGENOM" id="CLU_012348_1_1_9"/>
<comment type="caution">
    <text evidence="8">The sequence shown here is derived from an EMBL/GenBank/DDBJ whole genome shotgun (WGS) entry which is preliminary data.</text>
</comment>
<evidence type="ECO:0000256" key="1">
    <source>
        <dbReference type="ARBA" id="ARBA00010945"/>
    </source>
</evidence>
<dbReference type="GO" id="GO:0009432">
    <property type="term" value="P:SOS response"/>
    <property type="evidence" value="ECO:0007669"/>
    <property type="project" value="TreeGrafter"/>
</dbReference>
<dbReference type="PROSITE" id="PS50173">
    <property type="entry name" value="UMUC"/>
    <property type="match status" value="1"/>
</dbReference>
<evidence type="ECO:0000256" key="3">
    <source>
        <dbReference type="ARBA" id="ARBA00022695"/>
    </source>
</evidence>
<dbReference type="Pfam" id="PF11798">
    <property type="entry name" value="IMS_HHH"/>
    <property type="match status" value="1"/>
</dbReference>
<keyword evidence="9" id="KW-1185">Reference proteome</keyword>
<comment type="function">
    <text evidence="6">Poorly processive, error-prone DNA polymerase involved in untargeted mutagenesis. Copies undamaged DNA at stalled replication forks, which arise in vivo from mismatched or misaligned primer ends. These misaligned primers can be extended by PolIV. Exhibits no 3'-5' exonuclease (proofreading) activity. May be involved in translesional synthesis, in conjunction with the beta clamp from PolIII.</text>
</comment>
<dbReference type="SUPFAM" id="SSF56672">
    <property type="entry name" value="DNA/RNA polymerases"/>
    <property type="match status" value="1"/>
</dbReference>
<dbReference type="InterPro" id="IPR024728">
    <property type="entry name" value="PolY_HhH_motif"/>
</dbReference>
<dbReference type="InterPro" id="IPR043128">
    <property type="entry name" value="Rev_trsase/Diguanyl_cyclase"/>
</dbReference>
<evidence type="ECO:0000313" key="9">
    <source>
        <dbReference type="Proteomes" id="UP000004756"/>
    </source>
</evidence>
<keyword evidence="6" id="KW-0238">DNA-binding</keyword>
<dbReference type="GO" id="GO:0003684">
    <property type="term" value="F:damaged DNA binding"/>
    <property type="evidence" value="ECO:0007669"/>
    <property type="project" value="InterPro"/>
</dbReference>
<evidence type="ECO:0000259" key="7">
    <source>
        <dbReference type="PROSITE" id="PS50173"/>
    </source>
</evidence>
<feature type="binding site" evidence="6">
    <location>
        <position position="27"/>
    </location>
    <ligand>
        <name>Mg(2+)</name>
        <dbReference type="ChEBI" id="CHEBI:18420"/>
    </ligand>
</feature>
<reference evidence="8 9" key="1">
    <citation type="submission" date="2009-01" db="EMBL/GenBank/DDBJ databases">
        <authorList>
            <person name="Fulton L."/>
            <person name="Clifton S."/>
            <person name="Fulton B."/>
            <person name="Xu J."/>
            <person name="Minx P."/>
            <person name="Pepin K.H."/>
            <person name="Johnson M."/>
            <person name="Bhonagiri V."/>
            <person name="Nash W.E."/>
            <person name="Mardis E.R."/>
            <person name="Wilson R.K."/>
        </authorList>
    </citation>
    <scope>NUCLEOTIDE SEQUENCE [LARGE SCALE GENOMIC DNA]</scope>
    <source>
        <strain evidence="8 9">DSM 15981</strain>
    </source>
</reference>
<dbReference type="InterPro" id="IPR022880">
    <property type="entry name" value="DNApol_IV"/>
</dbReference>
<feature type="binding site" evidence="6">
    <location>
        <position position="130"/>
    </location>
    <ligand>
        <name>Mg(2+)</name>
        <dbReference type="ChEBI" id="CHEBI:18420"/>
    </ligand>
</feature>
<keyword evidence="6" id="KW-0460">Magnesium</keyword>
<reference evidence="8 9" key="2">
    <citation type="submission" date="2009-02" db="EMBL/GenBank/DDBJ databases">
        <title>Draft genome sequence of Clostridium asparagiforme (DSM 15981).</title>
        <authorList>
            <person name="Sudarsanam P."/>
            <person name="Ley R."/>
            <person name="Guruge J."/>
            <person name="Turnbaugh P.J."/>
            <person name="Mahowald M."/>
            <person name="Liep D."/>
            <person name="Gordon J."/>
        </authorList>
    </citation>
    <scope>NUCLEOTIDE SEQUENCE [LARGE SCALE GENOMIC DNA]</scope>
    <source>
        <strain evidence="8 9">DSM 15981</strain>
    </source>
</reference>
<sequence>MIGVLNEFGGDLMEEPLKNERLIFHIDVNSAFLSWESVYRLSADPQALDLRTIPSAVGGDAKSRHGIVLAKSTLAKQYGVTTGEPLAQALRKCPQLTVVPSRFDYYIKCSHRMMELLETYTPDHEKFSIDEIFLDMTQTIHLFGQPLEAANRIRERIRDELGFTVNIGVAPNKLLAKMASDFEKPDKCHTLFAHEIPSKLWPLPIRELFFVGGAAQRKMENLGIHTIGQLASCDLAVLKAHLGEKYAVTIRGYANGVDVDPVAEKDPINKCYGNSVTLSRDVSDYETACQVILSLCETVGARLRADRVLCRNVCVELKDWEFHTQSHQMILPEPTDSTSALYGYACRLLREFWDRTPVRLIGVRAGKIDDDSFSQLSLFDSPSNRKKKDLEKAVDQIRSKFGVDSIKRASFLKEDSIVDHAASKRKHLNRQEDIR</sequence>